<accession>A0ABQ6PB68</accession>
<dbReference type="EMBL" id="BTFW01000001">
    <property type="protein sequence ID" value="GMM62105.1"/>
    <property type="molecule type" value="Genomic_DNA"/>
</dbReference>
<feature type="region of interest" description="Disordered" evidence="1">
    <location>
        <begin position="64"/>
        <end position="277"/>
    </location>
</feature>
<keyword evidence="3" id="KW-1185">Reference proteome</keyword>
<feature type="compositionally biased region" description="Low complexity" evidence="1">
    <location>
        <begin position="195"/>
        <end position="215"/>
    </location>
</feature>
<sequence>MDPHIPLSSASASPDEPPRGGFRREEAIALGVALAAHVGLIGALAFSPLGKTVKAPPERMVVTLSNEISDRSTSPDPNAQAAPDVAPELGEQQAAAAPEPAPQPAPPQPAPPQPAPQPAPPQPKPEPRPEPPKPVPPKPVPPKPAPPKPQPPKPEPPKPEPRRPAPQPAPRPAPRPQPKPAPAPARPAPARPEPARAAPVQHAPAQHAPAQHAPARPAPAPRKGETAPGRGTAGPAPTHKAPTGGSRIGSDFLSGVPGSTSPGTSRTPPGQTIGPDVRASLSMGISRQIKPHWVGPSGVDVDKLVTVVAWNLNPDGSLAGRPVVVSQSGITDANRAQARRHAELAIRAVELAAPFDLPPKYYNSWKRVTAFRFDWKLSQ</sequence>
<proteinExistence type="predicted"/>
<protein>
    <recommendedName>
        <fullName evidence="4">Energy transducer TonB</fullName>
    </recommendedName>
</protein>
<feature type="compositionally biased region" description="Pro residues" evidence="1">
    <location>
        <begin position="164"/>
        <end position="192"/>
    </location>
</feature>
<dbReference type="RefSeq" id="WP_317975719.1">
    <property type="nucleotide sequence ID" value="NZ_BTFW01000001.1"/>
</dbReference>
<evidence type="ECO:0008006" key="4">
    <source>
        <dbReference type="Google" id="ProtNLM"/>
    </source>
</evidence>
<dbReference type="PRINTS" id="PR01217">
    <property type="entry name" value="PRICHEXTENSN"/>
</dbReference>
<feature type="compositionally biased region" description="Polar residues" evidence="1">
    <location>
        <begin position="64"/>
        <end position="77"/>
    </location>
</feature>
<reference evidence="2 3" key="1">
    <citation type="submission" date="2023-06" db="EMBL/GenBank/DDBJ databases">
        <title>Draft genome sequence of Novosphingobium sp. strain IK01.</title>
        <authorList>
            <person name="Hatamoto M."/>
            <person name="Ikarashi T."/>
            <person name="Yamaguchi T."/>
        </authorList>
    </citation>
    <scope>NUCLEOTIDE SEQUENCE [LARGE SCALE GENOMIC DNA]</scope>
    <source>
        <strain evidence="2 3">IK01</strain>
    </source>
</reference>
<gene>
    <name evidence="2" type="ORF">NUTIK01_28820</name>
</gene>
<feature type="compositionally biased region" description="Pro residues" evidence="1">
    <location>
        <begin position="132"/>
        <end position="154"/>
    </location>
</feature>
<evidence type="ECO:0000313" key="2">
    <source>
        <dbReference type="EMBL" id="GMM62105.1"/>
    </source>
</evidence>
<dbReference type="Gene3D" id="3.30.1150.10">
    <property type="match status" value="1"/>
</dbReference>
<evidence type="ECO:0000256" key="1">
    <source>
        <dbReference type="SAM" id="MobiDB-lite"/>
    </source>
</evidence>
<name>A0ABQ6PB68_9SPHN</name>
<feature type="compositionally biased region" description="Pro residues" evidence="1">
    <location>
        <begin position="99"/>
        <end position="124"/>
    </location>
</feature>
<feature type="region of interest" description="Disordered" evidence="1">
    <location>
        <begin position="1"/>
        <end position="23"/>
    </location>
</feature>
<comment type="caution">
    <text evidence="2">The sequence shown here is derived from an EMBL/GenBank/DDBJ whole genome shotgun (WGS) entry which is preliminary data.</text>
</comment>
<evidence type="ECO:0000313" key="3">
    <source>
        <dbReference type="Proteomes" id="UP001187221"/>
    </source>
</evidence>
<feature type="compositionally biased region" description="Low complexity" evidence="1">
    <location>
        <begin position="254"/>
        <end position="272"/>
    </location>
</feature>
<dbReference type="Proteomes" id="UP001187221">
    <property type="component" value="Unassembled WGS sequence"/>
</dbReference>
<organism evidence="2 3">
    <name type="scientific">Novosphingobium pituita</name>
    <dbReference type="NCBI Taxonomy" id="3056842"/>
    <lineage>
        <taxon>Bacteria</taxon>
        <taxon>Pseudomonadati</taxon>
        <taxon>Pseudomonadota</taxon>
        <taxon>Alphaproteobacteria</taxon>
        <taxon>Sphingomonadales</taxon>
        <taxon>Sphingomonadaceae</taxon>
        <taxon>Novosphingobium</taxon>
    </lineage>
</organism>